<accession>A0AAV7NSB3</accession>
<comment type="caution">
    <text evidence="2">The sequence shown here is derived from an EMBL/GenBank/DDBJ whole genome shotgun (WGS) entry which is preliminary data.</text>
</comment>
<gene>
    <name evidence="2" type="ORF">NDU88_006177</name>
</gene>
<feature type="transmembrane region" description="Helical" evidence="1">
    <location>
        <begin position="20"/>
        <end position="43"/>
    </location>
</feature>
<keyword evidence="1" id="KW-0472">Membrane</keyword>
<dbReference type="AlphaFoldDB" id="A0AAV7NSB3"/>
<sequence>MDLVSSVSEVIEASIPSMWRLTVVISCNILSIVVEWLFSAIVVDSVGGPSRRVRVFDASADLLGRSKCLVQTTPHCPAAQQSVPRPHHVRLFFYAAPPLQPGPLRRERRDLGRSRDLCSPVALTVSPGFGPGHNGYRSGCRRAQFVFLPSQRPRRPRVRRDAELSY</sequence>
<dbReference type="EMBL" id="JANPWB010000012">
    <property type="protein sequence ID" value="KAJ1117982.1"/>
    <property type="molecule type" value="Genomic_DNA"/>
</dbReference>
<keyword evidence="1" id="KW-1133">Transmembrane helix</keyword>
<reference evidence="2" key="1">
    <citation type="journal article" date="2022" name="bioRxiv">
        <title>Sequencing and chromosome-scale assembly of the giantPleurodeles waltlgenome.</title>
        <authorList>
            <person name="Brown T."/>
            <person name="Elewa A."/>
            <person name="Iarovenko S."/>
            <person name="Subramanian E."/>
            <person name="Araus A.J."/>
            <person name="Petzold A."/>
            <person name="Susuki M."/>
            <person name="Suzuki K.-i.T."/>
            <person name="Hayashi T."/>
            <person name="Toyoda A."/>
            <person name="Oliveira C."/>
            <person name="Osipova E."/>
            <person name="Leigh N.D."/>
            <person name="Simon A."/>
            <person name="Yun M.H."/>
        </authorList>
    </citation>
    <scope>NUCLEOTIDE SEQUENCE</scope>
    <source>
        <strain evidence="2">20211129_DDA</strain>
        <tissue evidence="2">Liver</tissue>
    </source>
</reference>
<organism evidence="2 3">
    <name type="scientific">Pleurodeles waltl</name>
    <name type="common">Iberian ribbed newt</name>
    <dbReference type="NCBI Taxonomy" id="8319"/>
    <lineage>
        <taxon>Eukaryota</taxon>
        <taxon>Metazoa</taxon>
        <taxon>Chordata</taxon>
        <taxon>Craniata</taxon>
        <taxon>Vertebrata</taxon>
        <taxon>Euteleostomi</taxon>
        <taxon>Amphibia</taxon>
        <taxon>Batrachia</taxon>
        <taxon>Caudata</taxon>
        <taxon>Salamandroidea</taxon>
        <taxon>Salamandridae</taxon>
        <taxon>Pleurodelinae</taxon>
        <taxon>Pleurodeles</taxon>
    </lineage>
</organism>
<evidence type="ECO:0000313" key="2">
    <source>
        <dbReference type="EMBL" id="KAJ1117982.1"/>
    </source>
</evidence>
<dbReference type="Proteomes" id="UP001066276">
    <property type="component" value="Chromosome 8"/>
</dbReference>
<evidence type="ECO:0000256" key="1">
    <source>
        <dbReference type="SAM" id="Phobius"/>
    </source>
</evidence>
<proteinExistence type="predicted"/>
<keyword evidence="1" id="KW-0812">Transmembrane</keyword>
<keyword evidence="3" id="KW-1185">Reference proteome</keyword>
<evidence type="ECO:0000313" key="3">
    <source>
        <dbReference type="Proteomes" id="UP001066276"/>
    </source>
</evidence>
<name>A0AAV7NSB3_PLEWA</name>
<protein>
    <submittedName>
        <fullName evidence="2">Uncharacterized protein</fullName>
    </submittedName>
</protein>